<keyword evidence="2" id="KW-1185">Reference proteome</keyword>
<dbReference type="EMBL" id="LOHF01000019">
    <property type="protein sequence ID" value="OUM72169.1"/>
    <property type="molecule type" value="Genomic_DNA"/>
</dbReference>
<proteinExistence type="predicted"/>
<dbReference type="AlphaFoldDB" id="A0A1Y3NX50"/>
<evidence type="ECO:0000313" key="1">
    <source>
        <dbReference type="EMBL" id="OUM72169.1"/>
    </source>
</evidence>
<organism evidence="1 2">
    <name type="scientific">Pseudomonas caspiana</name>
    <dbReference type="NCBI Taxonomy" id="1451454"/>
    <lineage>
        <taxon>Bacteria</taxon>
        <taxon>Pseudomonadati</taxon>
        <taxon>Pseudomonadota</taxon>
        <taxon>Gammaproteobacteria</taxon>
        <taxon>Pseudomonadales</taxon>
        <taxon>Pseudomonadaceae</taxon>
        <taxon>Pseudomonas</taxon>
    </lineage>
</organism>
<protein>
    <submittedName>
        <fullName evidence="1">Uncharacterized protein</fullName>
    </submittedName>
</protein>
<accession>A0A1Y3NX50</accession>
<evidence type="ECO:0000313" key="2">
    <source>
        <dbReference type="Proteomes" id="UP000195440"/>
    </source>
</evidence>
<reference evidence="1 2" key="1">
    <citation type="journal article" date="2017" name="Syst. Appl. Microbiol.">
        <title>Pseudomonas caspiana sp. nov., a citrus pathogen in the Pseudomonas syringae phylogenetic group.</title>
        <authorList>
            <person name="Busquets A."/>
            <person name="Gomila M."/>
            <person name="Beiki F."/>
            <person name="Mulet M."/>
            <person name="Rahimian H."/>
            <person name="Garcia-Valdes E."/>
            <person name="Lalucat J."/>
        </authorList>
    </citation>
    <scope>NUCLEOTIDE SEQUENCE [LARGE SCALE GENOMIC DNA]</scope>
    <source>
        <strain evidence="1 2">FBF102</strain>
    </source>
</reference>
<comment type="caution">
    <text evidence="1">The sequence shown here is derived from an EMBL/GenBank/DDBJ whole genome shotgun (WGS) entry which is preliminary data.</text>
</comment>
<sequence length="818" mass="88800">MNALLPLLNPVQLGLIQTTVDAFVQEQRAATRLEALPVLEAQSSGVAAVSFELTSLLQLLSWRLLADSAGSTPSDQQLKQMLPEMLESEQGQAVGLRINTALGWYGAADGQTADPLIIRQLVWKALMLEREPEQSRKPGFIAGYEYGKPANWGRPLTEIQEEFETFLTWNICNIQGERCRPSARLAACILAPVVPELAVKGTPRTLRYCSGVWVNFAHGVALAEALYPGSSQALSYEQLLNIPIKLSGSAADGEKRLLVQTRIAPALQWSAANNVLPLKAGADYSVADLHTAMTALDAAQHKVETAIGTLLRKVPDRLEVGLSKFNELLGSDADALAQLVMRPTTLGKRFEYALRNPSPAVRPGRFYLFDLFLAGFMKDGVDKFEPHLQTSQKEWAQVLAPQIERLKGIDVEAIYKDAFDTYSRDAQNAYACLIEFLLAELPFSDRQAIENGRVDVYVLERETGVALNKESSRDRELKRGRAGFILVCTGENSTFTYEVFPLLGLLQRRTDLPLLPDGGLVGRVGHQVQRTAVELPLDWAAYDQPQYPRSSQLSRVVPHYIGHALPSKPDSEPAACPLSSPRLRSLAEGIALKHLFFDKESEREARRHQTGSEFVSANYPPVLRILGTFIPGLSCLNAVANDESPTLTCVIDVGLILLAPAFKFAKGFVVLVMKAGGPVVGSTLPALSAMTRTFVSGSGAAYLKGLNPFGGFLFRWGHGVGVSALLVRAAYKLHEAVGQTLGRPGEFAYINGLESAANPDTWRPVAVGDRLAALILGVSDVPVRDFPAADGSVRTYLINTASGHPYGPALEEAAAGLA</sequence>
<name>A0A1Y3NX50_9PSED</name>
<dbReference type="Proteomes" id="UP000195440">
    <property type="component" value="Unassembled WGS sequence"/>
</dbReference>
<gene>
    <name evidence="1" type="ORF">AUC60_19805</name>
</gene>